<organism evidence="1 2">
    <name type="scientific">Candolleomyces eurysporus</name>
    <dbReference type="NCBI Taxonomy" id="2828524"/>
    <lineage>
        <taxon>Eukaryota</taxon>
        <taxon>Fungi</taxon>
        <taxon>Dikarya</taxon>
        <taxon>Basidiomycota</taxon>
        <taxon>Agaricomycotina</taxon>
        <taxon>Agaricomycetes</taxon>
        <taxon>Agaricomycetidae</taxon>
        <taxon>Agaricales</taxon>
        <taxon>Agaricineae</taxon>
        <taxon>Psathyrellaceae</taxon>
        <taxon>Candolleomyces</taxon>
    </lineage>
</organism>
<feature type="non-terminal residue" evidence="1">
    <location>
        <position position="1"/>
    </location>
</feature>
<evidence type="ECO:0000313" key="1">
    <source>
        <dbReference type="EMBL" id="KAJ2936345.1"/>
    </source>
</evidence>
<dbReference type="Proteomes" id="UP001140091">
    <property type="component" value="Unassembled WGS sequence"/>
</dbReference>
<protein>
    <submittedName>
        <fullName evidence="1">Uncharacterized protein</fullName>
    </submittedName>
</protein>
<dbReference type="AlphaFoldDB" id="A0A9W8JKF9"/>
<keyword evidence="2" id="KW-1185">Reference proteome</keyword>
<dbReference type="EMBL" id="JANBPK010000090">
    <property type="protein sequence ID" value="KAJ2936345.1"/>
    <property type="molecule type" value="Genomic_DNA"/>
</dbReference>
<accession>A0A9W8JKF9</accession>
<gene>
    <name evidence="1" type="ORF">H1R20_g749</name>
</gene>
<name>A0A9W8JKF9_9AGAR</name>
<dbReference type="OrthoDB" id="10336133at2759"/>
<evidence type="ECO:0000313" key="2">
    <source>
        <dbReference type="Proteomes" id="UP001140091"/>
    </source>
</evidence>
<sequence length="117" mass="12426">MSDAVSSTAATAAAADEVYLGQFVDARVSTDKKSTEVTIRCGNCEEQTSAPVPREEYHVVTVGQAVGIFTSGAIADTLINGVEGFARRKVYSWEQAVQLFNLALATGSVQIKPAKEK</sequence>
<comment type="caution">
    <text evidence="1">The sequence shown here is derived from an EMBL/GenBank/DDBJ whole genome shotgun (WGS) entry which is preliminary data.</text>
</comment>
<reference evidence="1" key="1">
    <citation type="submission" date="2022-06" db="EMBL/GenBank/DDBJ databases">
        <title>Genome Sequence of Candolleomyces eurysporus.</title>
        <authorList>
            <person name="Buettner E."/>
        </authorList>
    </citation>
    <scope>NUCLEOTIDE SEQUENCE</scope>
    <source>
        <strain evidence="1">VTCC 930004</strain>
    </source>
</reference>
<proteinExistence type="predicted"/>